<comment type="caution">
    <text evidence="6">The sequence shown here is derived from an EMBL/GenBank/DDBJ whole genome shotgun (WGS) entry which is preliminary data.</text>
</comment>
<evidence type="ECO:0000256" key="4">
    <source>
        <dbReference type="RuleBase" id="RU003684"/>
    </source>
</evidence>
<proteinExistence type="inferred from homology"/>
<keyword evidence="5" id="KW-0732">Signal</keyword>
<dbReference type="CDD" id="cd11592">
    <property type="entry name" value="Agmatinase_PAH"/>
    <property type="match status" value="1"/>
</dbReference>
<evidence type="ECO:0000256" key="2">
    <source>
        <dbReference type="ARBA" id="ARBA00022801"/>
    </source>
</evidence>
<comment type="similarity">
    <text evidence="3 4">Belongs to the arginase family.</text>
</comment>
<dbReference type="PRINTS" id="PR00116">
    <property type="entry name" value="ARGINASE"/>
</dbReference>
<name>A0A093VJR6_TALMA</name>
<dbReference type="SUPFAM" id="SSF52768">
    <property type="entry name" value="Arginase/deacetylase"/>
    <property type="match status" value="1"/>
</dbReference>
<dbReference type="InterPro" id="IPR020855">
    <property type="entry name" value="Ureohydrolase_Mn_BS"/>
</dbReference>
<organism evidence="6">
    <name type="scientific">Talaromyces marneffei PM1</name>
    <dbReference type="NCBI Taxonomy" id="1077442"/>
    <lineage>
        <taxon>Eukaryota</taxon>
        <taxon>Fungi</taxon>
        <taxon>Dikarya</taxon>
        <taxon>Ascomycota</taxon>
        <taxon>Pezizomycotina</taxon>
        <taxon>Eurotiomycetes</taxon>
        <taxon>Eurotiomycetidae</taxon>
        <taxon>Eurotiales</taxon>
        <taxon>Trichocomaceae</taxon>
        <taxon>Talaromyces</taxon>
        <taxon>Talaromyces sect. Talaromyces</taxon>
    </lineage>
</organism>
<evidence type="ECO:0000256" key="3">
    <source>
        <dbReference type="PROSITE-ProRule" id="PRU00742"/>
    </source>
</evidence>
<accession>A0A093VJR6</accession>
<dbReference type="PROSITE" id="PS51409">
    <property type="entry name" value="ARGINASE_2"/>
    <property type="match status" value="1"/>
</dbReference>
<feature type="signal peptide" evidence="5">
    <location>
        <begin position="1"/>
        <end position="19"/>
    </location>
</feature>
<keyword evidence="1" id="KW-0479">Metal-binding</keyword>
<dbReference type="PANTHER" id="PTHR11358:SF30">
    <property type="entry name" value="AGMATINASE 1-RELATED"/>
    <property type="match status" value="1"/>
</dbReference>
<evidence type="ECO:0000256" key="5">
    <source>
        <dbReference type="SAM" id="SignalP"/>
    </source>
</evidence>
<sequence>MYAVLLTVVALSAIAFAHGNHAQSPITGPHKQLWYNTLPGDGGTQALHLIQELPTGQVRGSVPVVSDKVPAVSIFRYNVPLEANPFSSNIKVLDCGDIPVTSYDNTWALRQIEEGHNSVMMRRPFTDADKQGLSKAGKTLPRVITLGGDHTITLPLLRSINRAYGPVTVIHFDSHLDTWKPKVFGGAPSETASINHGTYFYHAAMEGLLRNDTNIHAGIRTTLSGPSDYDNDGYVGFEIVEAREIDTIGTDGIIKRIRDRVGTVNPVYLSIDIDTLDPAFAPATGTPETGGWTTRELRTIVRGLDGLNFVGADIVEVAPAYDTNAELTTMAAADVLYEVLTIMVKKGPLSLSGREEL</sequence>
<dbReference type="PROSITE" id="PS01053">
    <property type="entry name" value="ARGINASE_1"/>
    <property type="match status" value="1"/>
</dbReference>
<evidence type="ECO:0000313" key="6">
    <source>
        <dbReference type="EMBL" id="KFX50244.1"/>
    </source>
</evidence>
<dbReference type="InterPro" id="IPR006035">
    <property type="entry name" value="Ureohydrolase"/>
</dbReference>
<dbReference type="Gene3D" id="3.40.800.10">
    <property type="entry name" value="Ureohydrolase domain"/>
    <property type="match status" value="1"/>
</dbReference>
<dbReference type="GO" id="GO:0033389">
    <property type="term" value="P:putrescine biosynthetic process from arginine, via agmatine"/>
    <property type="evidence" value="ECO:0007669"/>
    <property type="project" value="TreeGrafter"/>
</dbReference>
<evidence type="ECO:0000256" key="1">
    <source>
        <dbReference type="ARBA" id="ARBA00022723"/>
    </source>
</evidence>
<dbReference type="EMBL" id="JPOX01000007">
    <property type="protein sequence ID" value="KFX50244.1"/>
    <property type="molecule type" value="Genomic_DNA"/>
</dbReference>
<dbReference type="GO" id="GO:0046872">
    <property type="term" value="F:metal ion binding"/>
    <property type="evidence" value="ECO:0007669"/>
    <property type="project" value="UniProtKB-KW"/>
</dbReference>
<protein>
    <submittedName>
        <fullName evidence="6">Putative agmatinase 1</fullName>
    </submittedName>
</protein>
<dbReference type="PANTHER" id="PTHR11358">
    <property type="entry name" value="ARGINASE/AGMATINASE"/>
    <property type="match status" value="1"/>
</dbReference>
<dbReference type="AlphaFoldDB" id="A0A093VJR6"/>
<feature type="chain" id="PRO_5001892602" evidence="5">
    <location>
        <begin position="20"/>
        <end position="357"/>
    </location>
</feature>
<dbReference type="InterPro" id="IPR023696">
    <property type="entry name" value="Ureohydrolase_dom_sf"/>
</dbReference>
<gene>
    <name evidence="6" type="ORF">GQ26_0070160</name>
</gene>
<dbReference type="GO" id="GO:0008783">
    <property type="term" value="F:agmatinase activity"/>
    <property type="evidence" value="ECO:0007669"/>
    <property type="project" value="TreeGrafter"/>
</dbReference>
<dbReference type="Pfam" id="PF00491">
    <property type="entry name" value="Arginase"/>
    <property type="match status" value="1"/>
</dbReference>
<reference evidence="6" key="1">
    <citation type="journal article" date="2014" name="PLoS Genet.">
        <title>Signature Gene Expression Reveals Novel Clues to the Molecular Mechanisms of Dimorphic Transition in Penicillium marneffei.</title>
        <authorList>
            <person name="Yang E."/>
            <person name="Wang G."/>
            <person name="Cai J."/>
            <person name="Woo P.C."/>
            <person name="Lau S.K."/>
            <person name="Yuen K.-Y."/>
            <person name="Chow W.-N."/>
            <person name="Lin X."/>
        </authorList>
    </citation>
    <scope>NUCLEOTIDE SEQUENCE [LARGE SCALE GENOMIC DNA]</scope>
    <source>
        <strain evidence="6">PM1</strain>
    </source>
</reference>
<keyword evidence="2 4" id="KW-0378">Hydrolase</keyword>